<evidence type="ECO:0000313" key="2">
    <source>
        <dbReference type="EMBL" id="SMB91021.1"/>
    </source>
</evidence>
<dbReference type="EMBL" id="FWWU01000009">
    <property type="protein sequence ID" value="SMB91021.1"/>
    <property type="molecule type" value="Genomic_DNA"/>
</dbReference>
<sequence length="168" mass="18120">MNRALASGFALVALLALSGLALADHQQGNLRGLTGPDLCPPVSYVYFEDEEQDDLAAEVDAQLARYAQLYSVPYGDPKTCTVAQVFTVAAFQARDGRVLYSVQLSVELVKDARVTLGSRTLSAAHLQLWSFSGYGSVAGEDALAGMATEQVRDSYEELALDWKSTHSK</sequence>
<protein>
    <submittedName>
        <fullName evidence="2">Uncharacterized protein</fullName>
    </submittedName>
</protein>
<gene>
    <name evidence="2" type="ORF">SAMN00790413_00956</name>
</gene>
<organism evidence="2 3">
    <name type="scientific">Deinococcus hopiensis KR-140</name>
    <dbReference type="NCBI Taxonomy" id="695939"/>
    <lineage>
        <taxon>Bacteria</taxon>
        <taxon>Thermotogati</taxon>
        <taxon>Deinococcota</taxon>
        <taxon>Deinococci</taxon>
        <taxon>Deinococcales</taxon>
        <taxon>Deinococcaceae</taxon>
        <taxon>Deinococcus</taxon>
    </lineage>
</organism>
<reference evidence="2 3" key="1">
    <citation type="submission" date="2017-04" db="EMBL/GenBank/DDBJ databases">
        <authorList>
            <person name="Afonso C.L."/>
            <person name="Miller P.J."/>
            <person name="Scott M.A."/>
            <person name="Spackman E."/>
            <person name="Goraichik I."/>
            <person name="Dimitrov K.M."/>
            <person name="Suarez D.L."/>
            <person name="Swayne D.E."/>
        </authorList>
    </citation>
    <scope>NUCLEOTIDE SEQUENCE [LARGE SCALE GENOMIC DNA]</scope>
    <source>
        <strain evidence="2 3">KR-140</strain>
    </source>
</reference>
<evidence type="ECO:0000256" key="1">
    <source>
        <dbReference type="SAM" id="SignalP"/>
    </source>
</evidence>
<evidence type="ECO:0000313" key="3">
    <source>
        <dbReference type="Proteomes" id="UP000192582"/>
    </source>
</evidence>
<proteinExistence type="predicted"/>
<keyword evidence="1" id="KW-0732">Signal</keyword>
<dbReference type="AlphaFoldDB" id="A0A1W1VD95"/>
<name>A0A1W1VD95_9DEIO</name>
<accession>A0A1W1VD95</accession>
<feature type="signal peptide" evidence="1">
    <location>
        <begin position="1"/>
        <end position="23"/>
    </location>
</feature>
<dbReference type="Proteomes" id="UP000192582">
    <property type="component" value="Unassembled WGS sequence"/>
</dbReference>
<dbReference type="RefSeq" id="WP_084048535.1">
    <property type="nucleotide sequence ID" value="NZ_FWWU01000009.1"/>
</dbReference>
<dbReference type="OrthoDB" id="72393at2"/>
<feature type="chain" id="PRO_5013117038" evidence="1">
    <location>
        <begin position="24"/>
        <end position="168"/>
    </location>
</feature>
<keyword evidence="3" id="KW-1185">Reference proteome</keyword>